<proteinExistence type="predicted"/>
<dbReference type="AlphaFoldDB" id="A0A1Y0B0C8"/>
<evidence type="ECO:0000313" key="1">
    <source>
        <dbReference type="EMBL" id="ART30875.1"/>
    </source>
</evidence>
<gene>
    <name evidence="1" type="ORF">AEK19_MT0620</name>
</gene>
<keyword evidence="1" id="KW-0496">Mitochondrion</keyword>
<name>A0A1Y0B0C8_9LAMI</name>
<organism evidence="1">
    <name type="scientific">Utricularia reniformis</name>
    <dbReference type="NCBI Taxonomy" id="192314"/>
    <lineage>
        <taxon>Eukaryota</taxon>
        <taxon>Viridiplantae</taxon>
        <taxon>Streptophyta</taxon>
        <taxon>Embryophyta</taxon>
        <taxon>Tracheophyta</taxon>
        <taxon>Spermatophyta</taxon>
        <taxon>Magnoliopsida</taxon>
        <taxon>eudicotyledons</taxon>
        <taxon>Gunneridae</taxon>
        <taxon>Pentapetalae</taxon>
        <taxon>asterids</taxon>
        <taxon>lamiids</taxon>
        <taxon>Lamiales</taxon>
        <taxon>Lentibulariaceae</taxon>
        <taxon>Utricularia</taxon>
    </lineage>
</organism>
<protein>
    <submittedName>
        <fullName evidence="1">Uncharacterized protein</fullName>
    </submittedName>
</protein>
<reference evidence="1" key="1">
    <citation type="submission" date="2017-03" db="EMBL/GenBank/DDBJ databases">
        <title>The mitochondrial genome of the carnivorous plant Utricularia reniformis (Lentibulariaceae): structure, comparative analysis and evolutionary landmarks.</title>
        <authorList>
            <person name="Silva S.R."/>
            <person name="Alvarenga D.O."/>
            <person name="Michael T.P."/>
            <person name="Miranda V.F.O."/>
            <person name="Varani A.M."/>
        </authorList>
    </citation>
    <scope>NUCLEOTIDE SEQUENCE</scope>
</reference>
<sequence length="76" mass="8510">MLPRGSSGRTLIGLSLMGVAINKKGLAWSRVSKDFACYSIKKDRYFVPFAAFSSALYSNRSLRQKQRANETQSLAY</sequence>
<accession>A0A1Y0B0C8</accession>
<dbReference type="EMBL" id="KY774314">
    <property type="protein sequence ID" value="ART30875.1"/>
    <property type="molecule type" value="Genomic_DNA"/>
</dbReference>
<geneLocation type="mitochondrion" evidence="1"/>